<dbReference type="EMBL" id="NAJO01000014">
    <property type="protein sequence ID" value="OQO07380.1"/>
    <property type="molecule type" value="Genomic_DNA"/>
</dbReference>
<evidence type="ECO:0008006" key="3">
    <source>
        <dbReference type="Google" id="ProtNLM"/>
    </source>
</evidence>
<name>A0A1V8T7Q0_9PEZI</name>
<gene>
    <name evidence="1" type="ORF">B0A48_07077</name>
</gene>
<dbReference type="InterPro" id="IPR011333">
    <property type="entry name" value="SKP1/BTB/POZ_sf"/>
</dbReference>
<sequence length="93" mass="10642">MAEFPAAPAEYERNFRKTFKVKVGSAPDDQLYSLRNDIFTQRSSFFKASLSRTWAKGDAPLDLSEHDTGAFEGYLHYVYLYELPDLKDQLPSA</sequence>
<dbReference type="AlphaFoldDB" id="A0A1V8T7Q0"/>
<reference evidence="2" key="1">
    <citation type="submission" date="2017-03" db="EMBL/GenBank/DDBJ databases">
        <title>Genomes of endolithic fungi from Antarctica.</title>
        <authorList>
            <person name="Coleine C."/>
            <person name="Masonjones S."/>
            <person name="Stajich J.E."/>
        </authorList>
    </citation>
    <scope>NUCLEOTIDE SEQUENCE [LARGE SCALE GENOMIC DNA]</scope>
    <source>
        <strain evidence="2">CCFEE 5527</strain>
    </source>
</reference>
<evidence type="ECO:0000313" key="1">
    <source>
        <dbReference type="EMBL" id="OQO07380.1"/>
    </source>
</evidence>
<proteinExistence type="predicted"/>
<keyword evidence="2" id="KW-1185">Reference proteome</keyword>
<comment type="caution">
    <text evidence="1">The sequence shown here is derived from an EMBL/GenBank/DDBJ whole genome shotgun (WGS) entry which is preliminary data.</text>
</comment>
<protein>
    <recommendedName>
        <fullName evidence="3">BTB domain-containing protein</fullName>
    </recommendedName>
</protein>
<dbReference type="InParanoid" id="A0A1V8T7Q0"/>
<dbReference type="Proteomes" id="UP000192596">
    <property type="component" value="Unassembled WGS sequence"/>
</dbReference>
<evidence type="ECO:0000313" key="2">
    <source>
        <dbReference type="Proteomes" id="UP000192596"/>
    </source>
</evidence>
<organism evidence="1 2">
    <name type="scientific">Cryoendolithus antarcticus</name>
    <dbReference type="NCBI Taxonomy" id="1507870"/>
    <lineage>
        <taxon>Eukaryota</taxon>
        <taxon>Fungi</taxon>
        <taxon>Dikarya</taxon>
        <taxon>Ascomycota</taxon>
        <taxon>Pezizomycotina</taxon>
        <taxon>Dothideomycetes</taxon>
        <taxon>Dothideomycetidae</taxon>
        <taxon>Cladosporiales</taxon>
        <taxon>Cladosporiaceae</taxon>
        <taxon>Cryoendolithus</taxon>
    </lineage>
</organism>
<accession>A0A1V8T7Q0</accession>
<dbReference type="Gene3D" id="3.30.710.10">
    <property type="entry name" value="Potassium Channel Kv1.1, Chain A"/>
    <property type="match status" value="1"/>
</dbReference>